<feature type="domain" description="Histidine kinase" evidence="14">
    <location>
        <begin position="337"/>
        <end position="554"/>
    </location>
</feature>
<evidence type="ECO:0000256" key="6">
    <source>
        <dbReference type="ARBA" id="ARBA00022679"/>
    </source>
</evidence>
<feature type="transmembrane region" description="Helical" evidence="13">
    <location>
        <begin position="12"/>
        <end position="31"/>
    </location>
</feature>
<evidence type="ECO:0000313" key="17">
    <source>
        <dbReference type="Proteomes" id="UP000693672"/>
    </source>
</evidence>
<evidence type="ECO:0000256" key="7">
    <source>
        <dbReference type="ARBA" id="ARBA00022741"/>
    </source>
</evidence>
<dbReference type="GO" id="GO:0000155">
    <property type="term" value="F:phosphorelay sensor kinase activity"/>
    <property type="evidence" value="ECO:0007669"/>
    <property type="project" value="InterPro"/>
</dbReference>
<reference evidence="16" key="1">
    <citation type="submission" date="2021-06" db="EMBL/GenBank/DDBJ databases">
        <authorList>
            <person name="Criscuolo A."/>
        </authorList>
    </citation>
    <scope>NUCLEOTIDE SEQUENCE</scope>
    <source>
        <strain evidence="16">CIP111600</strain>
    </source>
</reference>
<evidence type="ECO:0000313" key="16">
    <source>
        <dbReference type="EMBL" id="CAG7640210.1"/>
    </source>
</evidence>
<evidence type="ECO:0000256" key="3">
    <source>
        <dbReference type="ARBA" id="ARBA00012438"/>
    </source>
</evidence>
<dbReference type="InterPro" id="IPR003660">
    <property type="entry name" value="HAMP_dom"/>
</dbReference>
<keyword evidence="17" id="KW-1185">Reference proteome</keyword>
<organism evidence="16 17">
    <name type="scientific">Paenibacillus solanacearum</name>
    <dbReference type="NCBI Taxonomy" id="2048548"/>
    <lineage>
        <taxon>Bacteria</taxon>
        <taxon>Bacillati</taxon>
        <taxon>Bacillota</taxon>
        <taxon>Bacilli</taxon>
        <taxon>Bacillales</taxon>
        <taxon>Paenibacillaceae</taxon>
        <taxon>Paenibacillus</taxon>
    </lineage>
</organism>
<comment type="catalytic activity">
    <reaction evidence="1">
        <text>ATP + protein L-histidine = ADP + protein N-phospho-L-histidine.</text>
        <dbReference type="EC" id="2.7.13.3"/>
    </reaction>
</comment>
<feature type="coiled-coil region" evidence="12">
    <location>
        <begin position="296"/>
        <end position="327"/>
    </location>
</feature>
<dbReference type="EMBL" id="CAJVAS010000020">
    <property type="protein sequence ID" value="CAG7640210.1"/>
    <property type="molecule type" value="Genomic_DNA"/>
</dbReference>
<dbReference type="AlphaFoldDB" id="A0A916NKC2"/>
<evidence type="ECO:0000256" key="13">
    <source>
        <dbReference type="SAM" id="Phobius"/>
    </source>
</evidence>
<name>A0A916NKC2_9BACL</name>
<evidence type="ECO:0000256" key="8">
    <source>
        <dbReference type="ARBA" id="ARBA00022777"/>
    </source>
</evidence>
<dbReference type="FunFam" id="3.30.565.10:FF:000006">
    <property type="entry name" value="Sensor histidine kinase WalK"/>
    <property type="match status" value="1"/>
</dbReference>
<comment type="subcellular location">
    <subcellularLocation>
        <location evidence="2">Cell membrane</location>
        <topology evidence="2">Multi-pass membrane protein</topology>
    </subcellularLocation>
</comment>
<evidence type="ECO:0000256" key="9">
    <source>
        <dbReference type="ARBA" id="ARBA00022840"/>
    </source>
</evidence>
<dbReference type="CDD" id="cd06225">
    <property type="entry name" value="HAMP"/>
    <property type="match status" value="1"/>
</dbReference>
<feature type="transmembrane region" description="Helical" evidence="13">
    <location>
        <begin position="235"/>
        <end position="254"/>
    </location>
</feature>
<keyword evidence="9" id="KW-0067">ATP-binding</keyword>
<dbReference type="PROSITE" id="PS50109">
    <property type="entry name" value="HIS_KIN"/>
    <property type="match status" value="1"/>
</dbReference>
<dbReference type="GO" id="GO:0004721">
    <property type="term" value="F:phosphoprotein phosphatase activity"/>
    <property type="evidence" value="ECO:0007669"/>
    <property type="project" value="TreeGrafter"/>
</dbReference>
<dbReference type="EC" id="2.7.13.3" evidence="3"/>
<evidence type="ECO:0000256" key="10">
    <source>
        <dbReference type="ARBA" id="ARBA00023012"/>
    </source>
</evidence>
<keyword evidence="8 16" id="KW-0418">Kinase</keyword>
<dbReference type="PANTHER" id="PTHR45453:SF3">
    <property type="entry name" value="HISTIDINE KINASE"/>
    <property type="match status" value="1"/>
</dbReference>
<keyword evidence="10" id="KW-0902">Two-component regulatory system</keyword>
<dbReference type="GO" id="GO:0005524">
    <property type="term" value="F:ATP binding"/>
    <property type="evidence" value="ECO:0007669"/>
    <property type="project" value="UniProtKB-KW"/>
</dbReference>
<keyword evidence="11 13" id="KW-0472">Membrane</keyword>
<dbReference type="SMART" id="SM00388">
    <property type="entry name" value="HisKA"/>
    <property type="match status" value="1"/>
</dbReference>
<dbReference type="Proteomes" id="UP000693672">
    <property type="component" value="Unassembled WGS sequence"/>
</dbReference>
<evidence type="ECO:0000256" key="4">
    <source>
        <dbReference type="ARBA" id="ARBA00022475"/>
    </source>
</evidence>
<keyword evidence="6 16" id="KW-0808">Transferase</keyword>
<dbReference type="CDD" id="cd00082">
    <property type="entry name" value="HisKA"/>
    <property type="match status" value="1"/>
</dbReference>
<proteinExistence type="predicted"/>
<keyword evidence="7" id="KW-0547">Nucleotide-binding</keyword>
<evidence type="ECO:0000256" key="12">
    <source>
        <dbReference type="SAM" id="Coils"/>
    </source>
</evidence>
<dbReference type="PROSITE" id="PS50885">
    <property type="entry name" value="HAMP"/>
    <property type="match status" value="1"/>
</dbReference>
<keyword evidence="12" id="KW-0175">Coiled coil</keyword>
<dbReference type="Pfam" id="PF02518">
    <property type="entry name" value="HATPase_c"/>
    <property type="match status" value="1"/>
</dbReference>
<gene>
    <name evidence="16" type="primary">rcsC_15</name>
    <name evidence="16" type="ORF">PAESOLCIP111_04113</name>
</gene>
<dbReference type="FunFam" id="1.10.287.130:FF:000001">
    <property type="entry name" value="Two-component sensor histidine kinase"/>
    <property type="match status" value="1"/>
</dbReference>
<dbReference type="InterPro" id="IPR003661">
    <property type="entry name" value="HisK_dim/P_dom"/>
</dbReference>
<keyword evidence="13" id="KW-1133">Transmembrane helix</keyword>
<evidence type="ECO:0000256" key="1">
    <source>
        <dbReference type="ARBA" id="ARBA00000085"/>
    </source>
</evidence>
<evidence type="ECO:0000259" key="15">
    <source>
        <dbReference type="PROSITE" id="PS50885"/>
    </source>
</evidence>
<accession>A0A916NKC2</accession>
<dbReference type="SMART" id="SM00304">
    <property type="entry name" value="HAMP"/>
    <property type="match status" value="1"/>
</dbReference>
<dbReference type="GO" id="GO:0016036">
    <property type="term" value="P:cellular response to phosphate starvation"/>
    <property type="evidence" value="ECO:0007669"/>
    <property type="project" value="TreeGrafter"/>
</dbReference>
<protein>
    <recommendedName>
        <fullName evidence="3">histidine kinase</fullName>
        <ecNumber evidence="3">2.7.13.3</ecNumber>
    </recommendedName>
</protein>
<comment type="caution">
    <text evidence="16">The sequence shown here is derived from an EMBL/GenBank/DDBJ whole genome shotgun (WGS) entry which is preliminary data.</text>
</comment>
<dbReference type="InterPro" id="IPR050351">
    <property type="entry name" value="BphY/WalK/GraS-like"/>
</dbReference>
<dbReference type="InterPro" id="IPR005467">
    <property type="entry name" value="His_kinase_dom"/>
</dbReference>
<dbReference type="SMART" id="SM00387">
    <property type="entry name" value="HATPase_c"/>
    <property type="match status" value="1"/>
</dbReference>
<evidence type="ECO:0000256" key="11">
    <source>
        <dbReference type="ARBA" id="ARBA00023136"/>
    </source>
</evidence>
<evidence type="ECO:0000256" key="2">
    <source>
        <dbReference type="ARBA" id="ARBA00004651"/>
    </source>
</evidence>
<evidence type="ECO:0000259" key="14">
    <source>
        <dbReference type="PROSITE" id="PS50109"/>
    </source>
</evidence>
<keyword evidence="5" id="KW-0597">Phosphoprotein</keyword>
<dbReference type="PANTHER" id="PTHR45453">
    <property type="entry name" value="PHOSPHATE REGULON SENSOR PROTEIN PHOR"/>
    <property type="match status" value="1"/>
</dbReference>
<keyword evidence="13" id="KW-0812">Transmembrane</keyword>
<sequence>MNKMRGEQLSYKVFWVTLVGLLLFIVVWLLLQTNFFGTFYTYQKTKDWTRQFEAIYAKYADGRYELNEKPREVLEFEQRFYGLTAAMYRQGNRIDIYTGGYLAMSVVPVYPSMQLPAYEINVHNRYSSTVPSSPENAGNRAAIPSASTNFADTYSNRMATILHFWLQDNDRFASISQEGQVIVTKMKSPYDASENLLLAAVKLPNAVNHTGGDAYLIALATLQPIGDAVRVMSQFYAFLYVLAVLLVLMFAYIFSRTIAHPLVQLNNAAKRLATLDFTAPVQIDRKDEIGQLAGTMNRMALNLRQTMDELQEANVKLLADIEKEKQLEQLRKQFVASVSHELKTPVSLVQGYAEALKDNVGHGMKRDKYAGIIMEESERMARLVSDLLDLSQLESGRFALHWADVPVQETVRSVLGKMAPLLNDKDIRLRLAGIDGDEIWVRSDRQRLEQVLMNLLGNAIRHVPAQGRVELRVTTGPDAVSIEVFNEGLPIPEQHLPYIWDTFYRADRSGSREYGGTGIGLSIVKAILLRHGSHFGVSNDDGGVRFTFTLPLKSAGR</sequence>
<feature type="domain" description="HAMP" evidence="15">
    <location>
        <begin position="256"/>
        <end position="308"/>
    </location>
</feature>
<evidence type="ECO:0000256" key="5">
    <source>
        <dbReference type="ARBA" id="ARBA00022553"/>
    </source>
</evidence>
<dbReference type="Pfam" id="PF00672">
    <property type="entry name" value="HAMP"/>
    <property type="match status" value="1"/>
</dbReference>
<dbReference type="GO" id="GO:0005886">
    <property type="term" value="C:plasma membrane"/>
    <property type="evidence" value="ECO:0007669"/>
    <property type="project" value="UniProtKB-SubCell"/>
</dbReference>
<dbReference type="Pfam" id="PF00512">
    <property type="entry name" value="HisKA"/>
    <property type="match status" value="1"/>
</dbReference>
<dbReference type="InterPro" id="IPR003594">
    <property type="entry name" value="HATPase_dom"/>
</dbReference>
<keyword evidence="4" id="KW-1003">Cell membrane</keyword>